<dbReference type="EMBL" id="SMKA01000051">
    <property type="protein sequence ID" value="TDC30030.1"/>
    <property type="molecule type" value="Genomic_DNA"/>
</dbReference>
<evidence type="ECO:0000313" key="2">
    <source>
        <dbReference type="Proteomes" id="UP000295075"/>
    </source>
</evidence>
<comment type="caution">
    <text evidence="1">The sequence shown here is derived from an EMBL/GenBank/DDBJ whole genome shotgun (WGS) entry which is preliminary data.</text>
</comment>
<accession>A0A4R4Q4R0</accession>
<proteinExistence type="predicted"/>
<sequence length="276" mass="29868">MTVSESGGVRPTKKCLSEIGMAFPVVNQPLLPISHPLIEKAQRLPAEAEAGGAEPILALNDRAWFKVKIAVHRGAATKLKPEDTEDPKLLQQENAWWWICAAGERKADSKSDFYKAIEAEASRAHKKIAAETGGGADAKKVSTQHLLPQEIDYKRLRGEIAFQVSDGIRRLTRRLIYMSLTSGNIVTAELTGHLLKACVRAADQEAYLAIVAEGFIDPNILAVVLDSVPDVSAEDWQVEPGGAMGVTPAYGQIVYSTVIPPSSQAKIIALFGDEES</sequence>
<name>A0A4R4Q4R0_9ACTN</name>
<dbReference type="OrthoDB" id="3830861at2"/>
<reference evidence="1 2" key="1">
    <citation type="submission" date="2019-03" db="EMBL/GenBank/DDBJ databases">
        <title>Draft genome sequences of novel Actinobacteria.</title>
        <authorList>
            <person name="Sahin N."/>
            <person name="Ay H."/>
            <person name="Saygin H."/>
        </authorList>
    </citation>
    <scope>NUCLEOTIDE SEQUENCE [LARGE SCALE GENOMIC DNA]</scope>
    <source>
        <strain evidence="1 2">JCM 30547</strain>
    </source>
</reference>
<dbReference type="AlphaFoldDB" id="A0A4R4Q4R0"/>
<keyword evidence="2" id="KW-1185">Reference proteome</keyword>
<organism evidence="1 2">
    <name type="scientific">Kribbella albertanoniae</name>
    <dbReference type="NCBI Taxonomy" id="1266829"/>
    <lineage>
        <taxon>Bacteria</taxon>
        <taxon>Bacillati</taxon>
        <taxon>Actinomycetota</taxon>
        <taxon>Actinomycetes</taxon>
        <taxon>Propionibacteriales</taxon>
        <taxon>Kribbellaceae</taxon>
        <taxon>Kribbella</taxon>
    </lineage>
</organism>
<dbReference type="RefSeq" id="WP_132406746.1">
    <property type="nucleotide sequence ID" value="NZ_SMKA01000051.1"/>
</dbReference>
<dbReference type="Proteomes" id="UP000295075">
    <property type="component" value="Unassembled WGS sequence"/>
</dbReference>
<gene>
    <name evidence="1" type="ORF">E1261_14335</name>
</gene>
<protein>
    <submittedName>
        <fullName evidence="1">Uncharacterized protein</fullName>
    </submittedName>
</protein>
<evidence type="ECO:0000313" key="1">
    <source>
        <dbReference type="EMBL" id="TDC30030.1"/>
    </source>
</evidence>